<name>A0A917J4N9_9BACT</name>
<comment type="function">
    <text evidence="7">This protein is part of the stalk that links CF(0) to CF(1). It either transmits conformational changes from CF(0) to CF(1) or is implicated in proton conduction.</text>
</comment>
<accession>A0A917J4N9</accession>
<dbReference type="PRINTS" id="PR00125">
    <property type="entry name" value="ATPASEDELTA"/>
</dbReference>
<keyword evidence="3 7" id="KW-0375">Hydrogen ion transport</keyword>
<dbReference type="RefSeq" id="WP_188956170.1">
    <property type="nucleotide sequence ID" value="NZ_BMIB01000004.1"/>
</dbReference>
<comment type="subcellular location">
    <subcellularLocation>
        <location evidence="7">Cell membrane</location>
        <topology evidence="7">Peripheral membrane protein</topology>
    </subcellularLocation>
    <subcellularLocation>
        <location evidence="1">Membrane</location>
    </subcellularLocation>
</comment>
<gene>
    <name evidence="7 8" type="primary">atpH</name>
    <name evidence="8" type="ORF">GCM10011379_42750</name>
</gene>
<dbReference type="PANTHER" id="PTHR11910">
    <property type="entry name" value="ATP SYNTHASE DELTA CHAIN"/>
    <property type="match status" value="1"/>
</dbReference>
<evidence type="ECO:0000256" key="5">
    <source>
        <dbReference type="ARBA" id="ARBA00023136"/>
    </source>
</evidence>
<protein>
    <recommendedName>
        <fullName evidence="7">ATP synthase subunit delta</fullName>
    </recommendedName>
    <alternativeName>
        <fullName evidence="7">ATP synthase F(1) sector subunit delta</fullName>
    </alternativeName>
    <alternativeName>
        <fullName evidence="7">F-type ATPase subunit delta</fullName>
        <shortName evidence="7">F-ATPase subunit delta</shortName>
    </alternativeName>
</protein>
<evidence type="ECO:0000256" key="7">
    <source>
        <dbReference type="HAMAP-Rule" id="MF_01416"/>
    </source>
</evidence>
<dbReference type="HAMAP" id="MF_01416">
    <property type="entry name" value="ATP_synth_delta_bact"/>
    <property type="match status" value="1"/>
</dbReference>
<dbReference type="InterPro" id="IPR026015">
    <property type="entry name" value="ATP_synth_OSCP/delta_N_sf"/>
</dbReference>
<keyword evidence="5 7" id="KW-0472">Membrane</keyword>
<evidence type="ECO:0000256" key="4">
    <source>
        <dbReference type="ARBA" id="ARBA00023065"/>
    </source>
</evidence>
<dbReference type="GO" id="GO:0046933">
    <property type="term" value="F:proton-transporting ATP synthase activity, rotational mechanism"/>
    <property type="evidence" value="ECO:0007669"/>
    <property type="project" value="UniProtKB-UniRule"/>
</dbReference>
<sequence>MPNPRLAGRYAKSLVDLATEKGQLEVVYKDMQYLQAVCNSSREFVNLLRSPIIKADKKDAIISAVTKSNVSELTAAFSRLLVAKGRESELPEIAAAFIDQYNAINNIGRVKLTTAVPVSEELKNAIAARVKADQGLKNVDLETAVDESLIGGFTLEFNNRLVDASVLRDLNDIKKQFSVNLFESRLK</sequence>
<evidence type="ECO:0000256" key="1">
    <source>
        <dbReference type="ARBA" id="ARBA00004370"/>
    </source>
</evidence>
<evidence type="ECO:0000256" key="6">
    <source>
        <dbReference type="ARBA" id="ARBA00023310"/>
    </source>
</evidence>
<dbReference type="SUPFAM" id="SSF47928">
    <property type="entry name" value="N-terminal domain of the delta subunit of the F1F0-ATP synthase"/>
    <property type="match status" value="1"/>
</dbReference>
<comment type="caution">
    <text evidence="8">The sequence shown here is derived from an EMBL/GenBank/DDBJ whole genome shotgun (WGS) entry which is preliminary data.</text>
</comment>
<dbReference type="GO" id="GO:0045259">
    <property type="term" value="C:proton-transporting ATP synthase complex"/>
    <property type="evidence" value="ECO:0007669"/>
    <property type="project" value="UniProtKB-KW"/>
</dbReference>
<dbReference type="GO" id="GO:0005886">
    <property type="term" value="C:plasma membrane"/>
    <property type="evidence" value="ECO:0007669"/>
    <property type="project" value="UniProtKB-SubCell"/>
</dbReference>
<evidence type="ECO:0000256" key="3">
    <source>
        <dbReference type="ARBA" id="ARBA00022781"/>
    </source>
</evidence>
<dbReference type="InterPro" id="IPR000711">
    <property type="entry name" value="ATPase_OSCP/dsu"/>
</dbReference>
<dbReference type="Proteomes" id="UP000627292">
    <property type="component" value="Unassembled WGS sequence"/>
</dbReference>
<comment type="similarity">
    <text evidence="7">Belongs to the ATPase delta chain family.</text>
</comment>
<evidence type="ECO:0000256" key="2">
    <source>
        <dbReference type="ARBA" id="ARBA00022448"/>
    </source>
</evidence>
<organism evidence="8 9">
    <name type="scientific">Filimonas zeae</name>
    <dbReference type="NCBI Taxonomy" id="1737353"/>
    <lineage>
        <taxon>Bacteria</taxon>
        <taxon>Pseudomonadati</taxon>
        <taxon>Bacteroidota</taxon>
        <taxon>Chitinophagia</taxon>
        <taxon>Chitinophagales</taxon>
        <taxon>Chitinophagaceae</taxon>
        <taxon>Filimonas</taxon>
    </lineage>
</organism>
<dbReference type="PROSITE" id="PS00389">
    <property type="entry name" value="ATPASE_DELTA"/>
    <property type="match status" value="1"/>
</dbReference>
<reference evidence="8" key="2">
    <citation type="submission" date="2020-09" db="EMBL/GenBank/DDBJ databases">
        <authorList>
            <person name="Sun Q."/>
            <person name="Zhou Y."/>
        </authorList>
    </citation>
    <scope>NUCLEOTIDE SEQUENCE</scope>
    <source>
        <strain evidence="8">CGMCC 1.15290</strain>
    </source>
</reference>
<proteinExistence type="inferred from homology"/>
<keyword evidence="4 7" id="KW-0406">Ion transport</keyword>
<keyword evidence="7" id="KW-0139">CF(1)</keyword>
<dbReference type="InterPro" id="IPR020781">
    <property type="entry name" value="ATPase_OSCP/d_CS"/>
</dbReference>
<dbReference type="Gene3D" id="1.10.520.20">
    <property type="entry name" value="N-terminal domain of the delta subunit of the F1F0-ATP synthase"/>
    <property type="match status" value="1"/>
</dbReference>
<dbReference type="AlphaFoldDB" id="A0A917J4N9"/>
<keyword evidence="2 7" id="KW-0813">Transport</keyword>
<evidence type="ECO:0000313" key="8">
    <source>
        <dbReference type="EMBL" id="GGH77024.1"/>
    </source>
</evidence>
<comment type="function">
    <text evidence="7">F(1)F(0) ATP synthase produces ATP from ADP in the presence of a proton or sodium gradient. F-type ATPases consist of two structural domains, F(1) containing the extramembraneous catalytic core and F(0) containing the membrane proton channel, linked together by a central stalk and a peripheral stalk. During catalysis, ATP synthesis in the catalytic domain of F(1) is coupled via a rotary mechanism of the central stalk subunits to proton translocation.</text>
</comment>
<evidence type="ECO:0000313" key="9">
    <source>
        <dbReference type="Proteomes" id="UP000627292"/>
    </source>
</evidence>
<keyword evidence="7" id="KW-1003">Cell membrane</keyword>
<dbReference type="NCBIfam" id="TIGR01145">
    <property type="entry name" value="ATP_synt_delta"/>
    <property type="match status" value="1"/>
</dbReference>
<reference evidence="8" key="1">
    <citation type="journal article" date="2014" name="Int. J. Syst. Evol. Microbiol.">
        <title>Complete genome sequence of Corynebacterium casei LMG S-19264T (=DSM 44701T), isolated from a smear-ripened cheese.</title>
        <authorList>
            <consortium name="US DOE Joint Genome Institute (JGI-PGF)"/>
            <person name="Walter F."/>
            <person name="Albersmeier A."/>
            <person name="Kalinowski J."/>
            <person name="Ruckert C."/>
        </authorList>
    </citation>
    <scope>NUCLEOTIDE SEQUENCE</scope>
    <source>
        <strain evidence="8">CGMCC 1.15290</strain>
    </source>
</reference>
<keyword evidence="9" id="KW-1185">Reference proteome</keyword>
<dbReference type="Pfam" id="PF00213">
    <property type="entry name" value="OSCP"/>
    <property type="match status" value="1"/>
</dbReference>
<keyword evidence="6 7" id="KW-0066">ATP synthesis</keyword>
<dbReference type="EMBL" id="BMIB01000004">
    <property type="protein sequence ID" value="GGH77024.1"/>
    <property type="molecule type" value="Genomic_DNA"/>
</dbReference>